<feature type="binding site" evidence="11">
    <location>
        <position position="131"/>
    </location>
    <ligand>
        <name>NAD(+)</name>
        <dbReference type="ChEBI" id="CHEBI:57540"/>
    </ligand>
</feature>
<dbReference type="PANTHER" id="PTHR43616:SF5">
    <property type="entry name" value="GLYCEROL DEHYDROGENASE 1"/>
    <property type="match status" value="1"/>
</dbReference>
<dbReference type="AlphaFoldDB" id="A0A0B5KIV2"/>
<evidence type="ECO:0000256" key="9">
    <source>
        <dbReference type="PIRSR" id="PIRSR000112-1"/>
    </source>
</evidence>
<reference evidence="13 14" key="1">
    <citation type="submission" date="2017-09" db="EMBL/GenBank/DDBJ databases">
        <authorList>
            <person name="Ehlers B."/>
            <person name="Leendertz F.H."/>
        </authorList>
    </citation>
    <scope>NUCLEOTIDE SEQUENCE [LARGE SCALE GENOMIC DNA]</scope>
    <source>
        <strain evidence="13 14">DJ-1</strain>
    </source>
</reference>
<dbReference type="EC" id="1.1.1.6" evidence="6"/>
<dbReference type="SUPFAM" id="SSF56796">
    <property type="entry name" value="Dehydroquinate synthase-like"/>
    <property type="match status" value="1"/>
</dbReference>
<dbReference type="Proteomes" id="UP000218102">
    <property type="component" value="Unassembled WGS sequence"/>
</dbReference>
<dbReference type="Pfam" id="PF00465">
    <property type="entry name" value="Fe-ADH"/>
    <property type="match status" value="1"/>
</dbReference>
<protein>
    <recommendedName>
        <fullName evidence="7">Glycerol dehydrogenase</fullName>
        <ecNumber evidence="6">1.1.1.6</ecNumber>
    </recommendedName>
</protein>
<evidence type="ECO:0000256" key="10">
    <source>
        <dbReference type="PIRSR" id="PIRSR000112-2"/>
    </source>
</evidence>
<dbReference type="Gene3D" id="3.40.50.1970">
    <property type="match status" value="1"/>
</dbReference>
<comment type="catalytic activity">
    <reaction evidence="8">
        <text>glycerol + NAD(+) = dihydroxyacetone + NADH + H(+)</text>
        <dbReference type="Rhea" id="RHEA:13769"/>
        <dbReference type="ChEBI" id="CHEBI:15378"/>
        <dbReference type="ChEBI" id="CHEBI:16016"/>
        <dbReference type="ChEBI" id="CHEBI:17754"/>
        <dbReference type="ChEBI" id="CHEBI:57540"/>
        <dbReference type="ChEBI" id="CHEBI:57945"/>
        <dbReference type="EC" id="1.1.1.6"/>
    </reaction>
</comment>
<dbReference type="InterPro" id="IPR016205">
    <property type="entry name" value="Glycerol_DH"/>
</dbReference>
<dbReference type="PIRSF" id="PIRSF000112">
    <property type="entry name" value="Glycerol_dehydrogenase"/>
    <property type="match status" value="1"/>
</dbReference>
<evidence type="ECO:0000256" key="8">
    <source>
        <dbReference type="ARBA" id="ARBA00049006"/>
    </source>
</evidence>
<evidence type="ECO:0000256" key="5">
    <source>
        <dbReference type="ARBA" id="ARBA00037918"/>
    </source>
</evidence>
<dbReference type="GO" id="GO:0046872">
    <property type="term" value="F:metal ion binding"/>
    <property type="evidence" value="ECO:0007669"/>
    <property type="project" value="UniProtKB-KW"/>
</dbReference>
<organism evidence="13 14">
    <name type="scientific">Pseudomonas plecoglossicida</name>
    <dbReference type="NCBI Taxonomy" id="70775"/>
    <lineage>
        <taxon>Bacteria</taxon>
        <taxon>Pseudomonadati</taxon>
        <taxon>Pseudomonadota</taxon>
        <taxon>Gammaproteobacteria</taxon>
        <taxon>Pseudomonadales</taxon>
        <taxon>Pseudomonadaceae</taxon>
        <taxon>Pseudomonas</taxon>
    </lineage>
</organism>
<dbReference type="RefSeq" id="WP_023663394.1">
    <property type="nucleotide sequence ID" value="NZ_CP010359.1"/>
</dbReference>
<feature type="binding site" evidence="9">
    <location>
        <position position="171"/>
    </location>
    <ligand>
        <name>glycerol</name>
        <dbReference type="ChEBI" id="CHEBI:17754"/>
    </ligand>
</feature>
<evidence type="ECO:0000313" key="13">
    <source>
        <dbReference type="EMBL" id="PBJ95041.1"/>
    </source>
</evidence>
<keyword evidence="4 11" id="KW-0520">NAD</keyword>
<evidence type="ECO:0000256" key="2">
    <source>
        <dbReference type="ARBA" id="ARBA00022723"/>
    </source>
</evidence>
<dbReference type="CDD" id="cd08170">
    <property type="entry name" value="GlyDH"/>
    <property type="match status" value="1"/>
</dbReference>
<name>A0A0B5KIV2_PSEDL</name>
<keyword evidence="3" id="KW-0560">Oxidoreductase</keyword>
<feature type="binding site" evidence="11">
    <location>
        <position position="125"/>
    </location>
    <ligand>
        <name>NAD(+)</name>
        <dbReference type="ChEBI" id="CHEBI:57540"/>
    </ligand>
</feature>
<feature type="binding site" evidence="9">
    <location>
        <position position="271"/>
    </location>
    <ligand>
        <name>glycerol</name>
        <dbReference type="ChEBI" id="CHEBI:17754"/>
    </ligand>
</feature>
<feature type="binding site" evidence="10">
    <location>
        <position position="121"/>
    </location>
    <ligand>
        <name>glycerol</name>
        <dbReference type="ChEBI" id="CHEBI:17754"/>
    </ligand>
</feature>
<evidence type="ECO:0000256" key="7">
    <source>
        <dbReference type="ARBA" id="ARBA00040132"/>
    </source>
</evidence>
<dbReference type="InterPro" id="IPR001670">
    <property type="entry name" value="ADH_Fe/GldA"/>
</dbReference>
<dbReference type="InterPro" id="IPR018211">
    <property type="entry name" value="ADH_Fe_CS"/>
</dbReference>
<comment type="cofactor">
    <cofactor evidence="9">
        <name>Zn(2+)</name>
        <dbReference type="ChEBI" id="CHEBI:29105"/>
    </cofactor>
    <text evidence="9">Binds 1 zinc ion per subunit.</text>
</comment>
<feature type="domain" description="Alcohol dehydrogenase iron-type/glycerol dehydrogenase GldA" evidence="12">
    <location>
        <begin position="8"/>
        <end position="154"/>
    </location>
</feature>
<dbReference type="NCBIfam" id="NF006941">
    <property type="entry name" value="PRK09423.1"/>
    <property type="match status" value="1"/>
</dbReference>
<comment type="similarity">
    <text evidence="1">Belongs to the iron-containing alcohol dehydrogenase family.</text>
</comment>
<feature type="binding site" evidence="11">
    <location>
        <begin position="116"/>
        <end position="119"/>
    </location>
    <ligand>
        <name>NAD(+)</name>
        <dbReference type="ChEBI" id="CHEBI:57540"/>
    </ligand>
</feature>
<keyword evidence="9" id="KW-0862">Zinc</keyword>
<evidence type="ECO:0000256" key="11">
    <source>
        <dbReference type="PIRSR" id="PIRSR000112-3"/>
    </source>
</evidence>
<dbReference type="KEGG" id="ppj:RK21_02594"/>
<feature type="binding site" evidence="9">
    <location>
        <position position="254"/>
    </location>
    <ligand>
        <name>glycerol</name>
        <dbReference type="ChEBI" id="CHEBI:17754"/>
    </ligand>
</feature>
<comment type="caution">
    <text evidence="13">The sequence shown here is derived from an EMBL/GenBank/DDBJ whole genome shotgun (WGS) entry which is preliminary data.</text>
</comment>
<sequence length="363" mass="38654">MNLVFGSPGRYVQGPDVLDEAGQYLAHCGRRAVVVIDSFVIGLVKERLDATCARADVQLHYITFDGEITAKGIAGLRQSAARFDFDVVLAVGGGKSIDAGKALAHTCGAALVSMPTVASNDAPTSKNFVVYDEHHQLSEVGHLLSSPRYVLVDTRLIAQAPRPFLLAGIADALTKKFEAEQCLKAGGVNMFGARPSIAGVTLARECYTVLRAHAEEGLALAGSGQVNEAFERLIEAVLLMSGLGFESGGLSIAHAMTRGLSKIPGARDQVHGWQVAYGLLVQLVLEDREAAFMAELLAFYRRIGLPCNLAELGVTGVDDATLLKVAEPTLQAPHARNFVRGNGQPLHSGELIEAMRALESLTR</sequence>
<evidence type="ECO:0000259" key="12">
    <source>
        <dbReference type="Pfam" id="PF00465"/>
    </source>
</evidence>
<evidence type="ECO:0000256" key="4">
    <source>
        <dbReference type="ARBA" id="ARBA00023027"/>
    </source>
</evidence>
<evidence type="ECO:0000256" key="3">
    <source>
        <dbReference type="ARBA" id="ARBA00023002"/>
    </source>
</evidence>
<accession>A0A0B5KIV2</accession>
<feature type="binding site" evidence="11">
    <location>
        <begin position="94"/>
        <end position="98"/>
    </location>
    <ligand>
        <name>NAD(+)</name>
        <dbReference type="ChEBI" id="CHEBI:57540"/>
    </ligand>
</feature>
<keyword evidence="2 9" id="KW-0479">Metal-binding</keyword>
<dbReference type="EMBL" id="NTME01000011">
    <property type="protein sequence ID" value="PBJ95041.1"/>
    <property type="molecule type" value="Genomic_DNA"/>
</dbReference>
<comment type="pathway">
    <text evidence="5">Polyol metabolism; glycerol fermentation; glycerone phosphate from glycerol (oxidative route): step 1/2.</text>
</comment>
<dbReference type="PANTHER" id="PTHR43616">
    <property type="entry name" value="GLYCEROL DEHYDROGENASE"/>
    <property type="match status" value="1"/>
</dbReference>
<dbReference type="PROSITE" id="PS00913">
    <property type="entry name" value="ADH_IRON_1"/>
    <property type="match status" value="1"/>
</dbReference>
<gene>
    <name evidence="13" type="ORF">CMV24_13930</name>
</gene>
<evidence type="ECO:0000256" key="1">
    <source>
        <dbReference type="ARBA" id="ARBA00007358"/>
    </source>
</evidence>
<dbReference type="GO" id="GO:0008888">
    <property type="term" value="F:glycerol dehydrogenase (NAD+) activity"/>
    <property type="evidence" value="ECO:0007669"/>
    <property type="project" value="UniProtKB-EC"/>
</dbReference>
<feature type="binding site" evidence="11">
    <location>
        <position position="37"/>
    </location>
    <ligand>
        <name>NAD(+)</name>
        <dbReference type="ChEBI" id="CHEBI:57540"/>
    </ligand>
</feature>
<dbReference type="Gene3D" id="1.20.1090.10">
    <property type="entry name" value="Dehydroquinate synthase-like - alpha domain"/>
    <property type="match status" value="1"/>
</dbReference>
<evidence type="ECO:0000256" key="6">
    <source>
        <dbReference type="ARBA" id="ARBA00039147"/>
    </source>
</evidence>
<proteinExistence type="inferred from homology"/>
<evidence type="ECO:0000313" key="14">
    <source>
        <dbReference type="Proteomes" id="UP000218102"/>
    </source>
</evidence>